<accession>A0A9N9MFP2</accession>
<evidence type="ECO:0000256" key="7">
    <source>
        <dbReference type="ARBA" id="ARBA00023212"/>
    </source>
</evidence>
<dbReference type="AlphaFoldDB" id="A0A9N9MFP2"/>
<keyword evidence="5 11" id="KW-0175">Coiled coil</keyword>
<dbReference type="GO" id="GO:0005930">
    <property type="term" value="C:axoneme"/>
    <property type="evidence" value="ECO:0007669"/>
    <property type="project" value="UniProtKB-SubCell"/>
</dbReference>
<comment type="subcellular location">
    <subcellularLocation>
        <location evidence="10">Cytoplasm</location>
        <location evidence="10">Cytoskeleton</location>
        <location evidence="10">Cilium axoneme</location>
    </subcellularLocation>
    <subcellularLocation>
        <location evidence="1">Cytoplasm</location>
        <location evidence="1">Cytoskeleton</location>
        <location evidence="1">Flagellum axoneme</location>
    </subcellularLocation>
</comment>
<dbReference type="PANTHER" id="PTHR19960">
    <property type="entry name" value="TEKTIN"/>
    <property type="match status" value="1"/>
</dbReference>
<keyword evidence="6 10" id="KW-0969">Cilium</keyword>
<evidence type="ECO:0000256" key="9">
    <source>
        <dbReference type="ARBA" id="ARBA00045224"/>
    </source>
</evidence>
<dbReference type="PRINTS" id="PR00511">
    <property type="entry name" value="TEKTIN"/>
</dbReference>
<dbReference type="InterPro" id="IPR048256">
    <property type="entry name" value="Tektin-like"/>
</dbReference>
<evidence type="ECO:0000256" key="1">
    <source>
        <dbReference type="ARBA" id="ARBA00004611"/>
    </source>
</evidence>
<keyword evidence="8 10" id="KW-0966">Cell projection</keyword>
<keyword evidence="7" id="KW-0206">Cytoskeleton</keyword>
<feature type="coiled-coil region" evidence="11">
    <location>
        <begin position="54"/>
        <end position="81"/>
    </location>
</feature>
<dbReference type="Proteomes" id="UP001152799">
    <property type="component" value="Chromosome 11"/>
</dbReference>
<evidence type="ECO:0000256" key="5">
    <source>
        <dbReference type="ARBA" id="ARBA00023054"/>
    </source>
</evidence>
<gene>
    <name evidence="12" type="ORF">CEUTPL_LOCUS2883</name>
</gene>
<protein>
    <recommendedName>
        <fullName evidence="10">Tektin</fullName>
    </recommendedName>
</protein>
<organism evidence="12 13">
    <name type="scientific">Ceutorhynchus assimilis</name>
    <name type="common">cabbage seed weevil</name>
    <dbReference type="NCBI Taxonomy" id="467358"/>
    <lineage>
        <taxon>Eukaryota</taxon>
        <taxon>Metazoa</taxon>
        <taxon>Ecdysozoa</taxon>
        <taxon>Arthropoda</taxon>
        <taxon>Hexapoda</taxon>
        <taxon>Insecta</taxon>
        <taxon>Pterygota</taxon>
        <taxon>Neoptera</taxon>
        <taxon>Endopterygota</taxon>
        <taxon>Coleoptera</taxon>
        <taxon>Polyphaga</taxon>
        <taxon>Cucujiformia</taxon>
        <taxon>Curculionidae</taxon>
        <taxon>Ceutorhynchinae</taxon>
        <taxon>Ceutorhynchus</taxon>
    </lineage>
</organism>
<keyword evidence="3" id="KW-0963">Cytoplasm</keyword>
<dbReference type="GO" id="GO:0005634">
    <property type="term" value="C:nucleus"/>
    <property type="evidence" value="ECO:0007669"/>
    <property type="project" value="TreeGrafter"/>
</dbReference>
<evidence type="ECO:0000256" key="10">
    <source>
        <dbReference type="RuleBase" id="RU367040"/>
    </source>
</evidence>
<comment type="similarity">
    <text evidence="2 10">Belongs to the tektin family.</text>
</comment>
<evidence type="ECO:0000256" key="6">
    <source>
        <dbReference type="ARBA" id="ARBA00023069"/>
    </source>
</evidence>
<dbReference type="PANTHER" id="PTHR19960:SF25">
    <property type="entry name" value="TEKTIN-1"/>
    <property type="match status" value="1"/>
</dbReference>
<dbReference type="EMBL" id="OU892287">
    <property type="protein sequence ID" value="CAG9762199.1"/>
    <property type="molecule type" value="Genomic_DNA"/>
</dbReference>
<dbReference type="OrthoDB" id="10054259at2759"/>
<dbReference type="GO" id="GO:0015630">
    <property type="term" value="C:microtubule cytoskeleton"/>
    <property type="evidence" value="ECO:0007669"/>
    <property type="project" value="UniProtKB-UniRule"/>
</dbReference>
<dbReference type="Pfam" id="PF03148">
    <property type="entry name" value="Tektin"/>
    <property type="match status" value="1"/>
</dbReference>
<name>A0A9N9MFP2_9CUCU</name>
<evidence type="ECO:0000256" key="11">
    <source>
        <dbReference type="SAM" id="Coils"/>
    </source>
</evidence>
<evidence type="ECO:0000256" key="4">
    <source>
        <dbReference type="ARBA" id="ARBA00022846"/>
    </source>
</evidence>
<dbReference type="GO" id="GO:0060294">
    <property type="term" value="P:cilium movement involved in cell motility"/>
    <property type="evidence" value="ECO:0007669"/>
    <property type="project" value="UniProtKB-UniRule"/>
</dbReference>
<evidence type="ECO:0000256" key="8">
    <source>
        <dbReference type="ARBA" id="ARBA00023273"/>
    </source>
</evidence>
<evidence type="ECO:0000256" key="2">
    <source>
        <dbReference type="ARBA" id="ARBA00007209"/>
    </source>
</evidence>
<evidence type="ECO:0000313" key="13">
    <source>
        <dbReference type="Proteomes" id="UP001152799"/>
    </source>
</evidence>
<evidence type="ECO:0000256" key="3">
    <source>
        <dbReference type="ARBA" id="ARBA00022490"/>
    </source>
</evidence>
<keyword evidence="13" id="KW-1185">Reference proteome</keyword>
<proteinExistence type="inferred from homology"/>
<comment type="function">
    <text evidence="9">Microtubule inner protein (MIP) part of the dynein-decorated doublet microtubules (DMTs) in cilia and flagellar axoneme. Forms filamentous polymers in the walls of ciliary and flagellar microtubules.</text>
</comment>
<dbReference type="GO" id="GO:0060271">
    <property type="term" value="P:cilium assembly"/>
    <property type="evidence" value="ECO:0007669"/>
    <property type="project" value="UniProtKB-UniRule"/>
</dbReference>
<evidence type="ECO:0000313" key="12">
    <source>
        <dbReference type="EMBL" id="CAG9762199.1"/>
    </source>
</evidence>
<keyword evidence="4 10" id="KW-0282">Flagellum</keyword>
<dbReference type="InterPro" id="IPR000435">
    <property type="entry name" value="Tektins"/>
</dbReference>
<sequence>MAKNLEIKSDQLSHEHIVIVRPPPPRYTLNEWHLNHQHRERCCLDQQKLAELVTQEADRVREEVEERIKSNKDETDKQIENRRIDIEFNAVEIQKQRKDVCIEIDDLKTYMERIKDCLASLQRNAKVICGKCIILREGRIGIDLCEDDVEHELKAELNIIEGSQKMLQSTLEEANEQVRRLKSVTYFMDRDLEDKGNVAKIDNHNSILKETSLNLSMYHGFTPLNQGFITNEEWEEFTKNNIEKASKEINSARQFRTYTDIIIRQAFQDLWNQYHAVNNAFKQRIREIRKAKNKMEVQHSEVVRQANEMTRTITELEKCMSEKEGFMALAHTRLGNRAQRPGMELCKDLVEIALTHETVELRRNLSKTQEVFAEAQASLRYLLKTQIQLEEDLNVKTNSLKIDEVDCMTLRESLDYHAY</sequence>
<reference evidence="12" key="1">
    <citation type="submission" date="2022-01" db="EMBL/GenBank/DDBJ databases">
        <authorList>
            <person name="King R."/>
        </authorList>
    </citation>
    <scope>NUCLEOTIDE SEQUENCE</scope>
</reference>